<keyword evidence="14" id="KW-1185">Reference proteome</keyword>
<feature type="region of interest" description="Disordered" evidence="9">
    <location>
        <begin position="49"/>
        <end position="79"/>
    </location>
</feature>
<evidence type="ECO:0000256" key="9">
    <source>
        <dbReference type="SAM" id="MobiDB-lite"/>
    </source>
</evidence>
<feature type="signal peptide" evidence="11">
    <location>
        <begin position="1"/>
        <end position="27"/>
    </location>
</feature>
<dbReference type="Gene3D" id="2.70.130.10">
    <property type="entry name" value="Mannose-6-phosphate receptor binding domain"/>
    <property type="match status" value="1"/>
</dbReference>
<proteinExistence type="predicted"/>
<evidence type="ECO:0000313" key="13">
    <source>
        <dbReference type="EMBL" id="SGZ54374.1"/>
    </source>
</evidence>
<dbReference type="GO" id="GO:0007034">
    <property type="term" value="P:vacuolar transport"/>
    <property type="evidence" value="ECO:0007669"/>
    <property type="project" value="TreeGrafter"/>
</dbReference>
<keyword evidence="7" id="KW-1015">Disulfide bond</keyword>
<dbReference type="PANTHER" id="PTHR15071">
    <property type="entry name" value="MANNOSE-6-PHOSPHATE RECEPTOR FAMILY MEMBER"/>
    <property type="match status" value="1"/>
</dbReference>
<dbReference type="GO" id="GO:0000139">
    <property type="term" value="C:Golgi membrane"/>
    <property type="evidence" value="ECO:0007669"/>
    <property type="project" value="UniProtKB-SubCell"/>
</dbReference>
<organism evidence="13 14">
    <name type="scientific">Sungouiella intermedia</name>
    <dbReference type="NCBI Taxonomy" id="45354"/>
    <lineage>
        <taxon>Eukaryota</taxon>
        <taxon>Fungi</taxon>
        <taxon>Dikarya</taxon>
        <taxon>Ascomycota</taxon>
        <taxon>Saccharomycotina</taxon>
        <taxon>Pichiomycetes</taxon>
        <taxon>Metschnikowiaceae</taxon>
        <taxon>Sungouiella</taxon>
    </lineage>
</organism>
<feature type="chain" id="PRO_5012069116" evidence="11">
    <location>
        <begin position="28"/>
        <end position="275"/>
    </location>
</feature>
<keyword evidence="6 10" id="KW-0472">Membrane</keyword>
<evidence type="ECO:0000259" key="12">
    <source>
        <dbReference type="PROSITE" id="PS51914"/>
    </source>
</evidence>
<evidence type="ECO:0000256" key="1">
    <source>
        <dbReference type="ARBA" id="ARBA00004614"/>
    </source>
</evidence>
<dbReference type="InterPro" id="IPR028927">
    <property type="entry name" value="Man-6-P_rcpt"/>
</dbReference>
<dbReference type="InterPro" id="IPR044865">
    <property type="entry name" value="MRH_dom"/>
</dbReference>
<dbReference type="GO" id="GO:0005770">
    <property type="term" value="C:late endosome"/>
    <property type="evidence" value="ECO:0007669"/>
    <property type="project" value="TreeGrafter"/>
</dbReference>
<dbReference type="SUPFAM" id="SSF50911">
    <property type="entry name" value="Mannose 6-phosphate receptor domain"/>
    <property type="match status" value="1"/>
</dbReference>
<dbReference type="AlphaFoldDB" id="A0A1L0DPS9"/>
<protein>
    <submittedName>
        <fullName evidence="13">CIC11C00000003801</fullName>
    </submittedName>
</protein>
<evidence type="ECO:0000256" key="11">
    <source>
        <dbReference type="SAM" id="SignalP"/>
    </source>
</evidence>
<reference evidence="13 14" key="1">
    <citation type="submission" date="2016-10" db="EMBL/GenBank/DDBJ databases">
        <authorList>
            <person name="de Groot N.N."/>
        </authorList>
    </citation>
    <scope>NUCLEOTIDE SEQUENCE [LARGE SCALE GENOMIC DNA]</scope>
    <source>
        <strain evidence="13 14">CBS 141442</strain>
    </source>
</reference>
<evidence type="ECO:0000313" key="14">
    <source>
        <dbReference type="Proteomes" id="UP000182334"/>
    </source>
</evidence>
<dbReference type="STRING" id="45354.A0A1L0DPS9"/>
<evidence type="ECO:0000256" key="3">
    <source>
        <dbReference type="ARBA" id="ARBA00022692"/>
    </source>
</evidence>
<keyword evidence="8" id="KW-0325">Glycoprotein</keyword>
<feature type="domain" description="MRH" evidence="12">
    <location>
        <begin position="80"/>
        <end position="239"/>
    </location>
</feature>
<keyword evidence="4 11" id="KW-0732">Signal</keyword>
<evidence type="ECO:0000256" key="5">
    <source>
        <dbReference type="ARBA" id="ARBA00022989"/>
    </source>
</evidence>
<gene>
    <name evidence="13" type="ORF">SAMEA4029010_CIC11G00000003801</name>
</gene>
<comment type="subcellular location">
    <subcellularLocation>
        <location evidence="1">Golgi apparatus membrane</location>
        <topology evidence="1">Single-pass type I membrane protein</topology>
    </subcellularLocation>
</comment>
<keyword evidence="5 10" id="KW-1133">Transmembrane helix</keyword>
<feature type="transmembrane region" description="Helical" evidence="10">
    <location>
        <begin position="247"/>
        <end position="270"/>
    </location>
</feature>
<dbReference type="Pfam" id="PF02157">
    <property type="entry name" value="Man-6-P_recep"/>
    <property type="match status" value="1"/>
</dbReference>
<accession>A0A1L0DPS9</accession>
<dbReference type="InterPro" id="IPR009011">
    <property type="entry name" value="Man6P_isomerase_rcpt-bd_dom_sf"/>
</dbReference>
<sequence>MVSRSGKRLLLMAVLALLVVVLLLVEQRQQKETQHNDLLTHIHDLMAKPDQSSDESAKQQNPAQKVPSPVEKEHKEPALDPCTAFSPHKGFIDLGGLSNVANEGKAVAWSTRGFDSGHNYSIGVCLSPIKKLQDVRIRDDLNSSQVGAFYIDPESGEYVLMGEYSVAPEIRGNKLTLTYANGSFCEKVKYSNGERLRRKTILTFTCDREMLTKAHVSYVAAVDDCTYLFEIRSHFACPTAAKADNLAVIWIFLLICMAALLVYFSGGFLYRHLKR</sequence>
<dbReference type="Proteomes" id="UP000182334">
    <property type="component" value="Chromosome IV"/>
</dbReference>
<dbReference type="OrthoDB" id="4504960at2759"/>
<dbReference type="PROSITE" id="PS51914">
    <property type="entry name" value="MRH"/>
    <property type="match status" value="1"/>
</dbReference>
<evidence type="ECO:0000256" key="6">
    <source>
        <dbReference type="ARBA" id="ARBA00023136"/>
    </source>
</evidence>
<keyword evidence="3 10" id="KW-0812">Transmembrane</keyword>
<evidence type="ECO:0000256" key="4">
    <source>
        <dbReference type="ARBA" id="ARBA00022729"/>
    </source>
</evidence>
<evidence type="ECO:0000256" key="8">
    <source>
        <dbReference type="ARBA" id="ARBA00023180"/>
    </source>
</evidence>
<name>A0A1L0DPS9_9ASCO</name>
<evidence type="ECO:0000256" key="7">
    <source>
        <dbReference type="ARBA" id="ARBA00023157"/>
    </source>
</evidence>
<evidence type="ECO:0000256" key="10">
    <source>
        <dbReference type="SAM" id="Phobius"/>
    </source>
</evidence>
<evidence type="ECO:0000256" key="2">
    <source>
        <dbReference type="ARBA" id="ARBA00022448"/>
    </source>
</evidence>
<dbReference type="EMBL" id="LT635759">
    <property type="protein sequence ID" value="SGZ54374.1"/>
    <property type="molecule type" value="Genomic_DNA"/>
</dbReference>
<dbReference type="GO" id="GO:0010008">
    <property type="term" value="C:endosome membrane"/>
    <property type="evidence" value="ECO:0007669"/>
    <property type="project" value="UniProtKB-SubCell"/>
</dbReference>
<dbReference type="PANTHER" id="PTHR15071:SF0">
    <property type="entry name" value="MANNOSE 6-PHOSPHATE RECEPTOR-LIKE PROTEIN 1"/>
    <property type="match status" value="1"/>
</dbReference>
<keyword evidence="2" id="KW-0813">Transport</keyword>